<organism evidence="2 3">
    <name type="scientific">Nocardia nova</name>
    <dbReference type="NCBI Taxonomy" id="37330"/>
    <lineage>
        <taxon>Bacteria</taxon>
        <taxon>Bacillati</taxon>
        <taxon>Actinomycetota</taxon>
        <taxon>Actinomycetes</taxon>
        <taxon>Mycobacteriales</taxon>
        <taxon>Nocardiaceae</taxon>
        <taxon>Nocardia</taxon>
    </lineage>
</organism>
<accession>A0A2T2YQ04</accession>
<evidence type="ECO:0000313" key="3">
    <source>
        <dbReference type="Proteomes" id="UP000241647"/>
    </source>
</evidence>
<gene>
    <name evidence="2" type="ORF">C8259_34115</name>
</gene>
<dbReference type="InterPro" id="IPR027056">
    <property type="entry name" value="Gluconate_2DH_su3"/>
</dbReference>
<dbReference type="Pfam" id="PF13618">
    <property type="entry name" value="Gluconate_2-dh3"/>
    <property type="match status" value="1"/>
</dbReference>
<dbReference type="Proteomes" id="UP000241647">
    <property type="component" value="Unassembled WGS sequence"/>
</dbReference>
<feature type="region of interest" description="Disordered" evidence="1">
    <location>
        <begin position="200"/>
        <end position="219"/>
    </location>
</feature>
<dbReference type="EMBL" id="PYHS01000036">
    <property type="protein sequence ID" value="PSR57594.1"/>
    <property type="molecule type" value="Genomic_DNA"/>
</dbReference>
<reference evidence="2 3" key="1">
    <citation type="submission" date="2018-02" db="EMBL/GenBank/DDBJ databases">
        <title>8 Nocardia nova and 1 Nocardia cyriacigeorgica strain used for evolution to TMP-SMX.</title>
        <authorList>
            <person name="Mehta H."/>
            <person name="Weng J."/>
            <person name="Shamoo Y."/>
        </authorList>
    </citation>
    <scope>NUCLEOTIDE SEQUENCE [LARGE SCALE GENOMIC DNA]</scope>
    <source>
        <strain evidence="2 3">ATCC 33727</strain>
    </source>
</reference>
<proteinExistence type="predicted"/>
<evidence type="ECO:0000313" key="2">
    <source>
        <dbReference type="EMBL" id="PSR57594.1"/>
    </source>
</evidence>
<comment type="caution">
    <text evidence="2">The sequence shown here is derived from an EMBL/GenBank/DDBJ whole genome shotgun (WGS) entry which is preliminary data.</text>
</comment>
<name>A0A2T2YQ04_9NOCA</name>
<sequence>MRRTNTSPGTTPGGRQPRFPHFDVLAQAEHWDPVTAGVVLARLGPPPPIRFFTPDEEAIAGPLLDLLLDQHDEPKVPVLAMIDSRLSEASTDGWRYDDMPEDGQAWRVSLAALDEDAIDTYGAGFARCTDQARTTIIGTVAGLGDKPWHELPAGRVWSLWTRYACSAFYSHPWAWNEMGFSGPAYPRGYKNTGIDRREPWEVRDHTDVDPVADRPEVAR</sequence>
<dbReference type="RefSeq" id="WP_063031993.1">
    <property type="nucleotide sequence ID" value="NZ_PYHS01000036.1"/>
</dbReference>
<dbReference type="AlphaFoldDB" id="A0A2T2YQ04"/>
<evidence type="ECO:0000256" key="1">
    <source>
        <dbReference type="SAM" id="MobiDB-lite"/>
    </source>
</evidence>
<protein>
    <submittedName>
        <fullName evidence="2">Gluconate 2-dehydrogenase subunit 3 family protein</fullName>
    </submittedName>
</protein>